<evidence type="ECO:0000313" key="2">
    <source>
        <dbReference type="EMBL" id="KAG5636520.1"/>
    </source>
</evidence>
<evidence type="ECO:0000259" key="1">
    <source>
        <dbReference type="Pfam" id="PF01058"/>
    </source>
</evidence>
<dbReference type="GO" id="GO:0005739">
    <property type="term" value="C:mitochondrion"/>
    <property type="evidence" value="ECO:0007669"/>
    <property type="project" value="GOC"/>
</dbReference>
<dbReference type="GO" id="GO:0051536">
    <property type="term" value="F:iron-sulfur cluster binding"/>
    <property type="evidence" value="ECO:0007669"/>
    <property type="project" value="InterPro"/>
</dbReference>
<dbReference type="PANTHER" id="PTHR11995">
    <property type="entry name" value="NADH DEHYDROGENASE"/>
    <property type="match status" value="1"/>
</dbReference>
<dbReference type="GO" id="GO:0015990">
    <property type="term" value="P:electron transport coupled proton transport"/>
    <property type="evidence" value="ECO:0007669"/>
    <property type="project" value="TreeGrafter"/>
</dbReference>
<dbReference type="SUPFAM" id="SSF56770">
    <property type="entry name" value="HydA/Nqo6-like"/>
    <property type="match status" value="1"/>
</dbReference>
<name>A0A9P7FWF6_9AGAR</name>
<evidence type="ECO:0000313" key="3">
    <source>
        <dbReference type="Proteomes" id="UP000717328"/>
    </source>
</evidence>
<dbReference type="AlphaFoldDB" id="A0A9P7FWF6"/>
<dbReference type="GO" id="GO:0032981">
    <property type="term" value="P:mitochondrial respiratory chain complex I assembly"/>
    <property type="evidence" value="ECO:0007669"/>
    <property type="project" value="TreeGrafter"/>
</dbReference>
<sequence length="182" mass="20136">MSLAAKAACKSTRWDPASIRPKFTFFRLVSNLGRKAVYRPVVGLQAYRSLHSTKPASLAEPSSPIPSSTTSATEPITALAQRGSNQFSLEHPQNKAEYVLSTLDKITNWARQGSMWPMTFGLACCAVEMMHMAAARYDQDRLGVVFRASPRQSDIMIVAGTLTNKMAPALRKVYDQMPEPRE</sequence>
<dbReference type="Pfam" id="PF01058">
    <property type="entry name" value="Oxidored_q6"/>
    <property type="match status" value="1"/>
</dbReference>
<dbReference type="OrthoDB" id="268400at2759"/>
<dbReference type="NCBIfam" id="NF005012">
    <property type="entry name" value="PRK06411.1"/>
    <property type="match status" value="1"/>
</dbReference>
<dbReference type="EMBL" id="JABCKI010005922">
    <property type="protein sequence ID" value="KAG5636520.1"/>
    <property type="molecule type" value="Genomic_DNA"/>
</dbReference>
<organism evidence="2 3">
    <name type="scientific">Sphagnurus paluster</name>
    <dbReference type="NCBI Taxonomy" id="117069"/>
    <lineage>
        <taxon>Eukaryota</taxon>
        <taxon>Fungi</taxon>
        <taxon>Dikarya</taxon>
        <taxon>Basidiomycota</taxon>
        <taxon>Agaricomycotina</taxon>
        <taxon>Agaricomycetes</taxon>
        <taxon>Agaricomycetidae</taxon>
        <taxon>Agaricales</taxon>
        <taxon>Tricholomatineae</taxon>
        <taxon>Lyophyllaceae</taxon>
        <taxon>Sphagnurus</taxon>
    </lineage>
</organism>
<reference evidence="2" key="2">
    <citation type="submission" date="2021-10" db="EMBL/GenBank/DDBJ databases">
        <title>Phylogenomics reveals ancestral predisposition of the termite-cultivated fungus Termitomyces towards a domesticated lifestyle.</title>
        <authorList>
            <person name="Auxier B."/>
            <person name="Grum-Grzhimaylo A."/>
            <person name="Cardenas M.E."/>
            <person name="Lodge J.D."/>
            <person name="Laessoe T."/>
            <person name="Pedersen O."/>
            <person name="Smith M.E."/>
            <person name="Kuyper T.W."/>
            <person name="Franco-Molano E.A."/>
            <person name="Baroni T.J."/>
            <person name="Aanen D.K."/>
        </authorList>
    </citation>
    <scope>NUCLEOTIDE SEQUENCE</scope>
    <source>
        <strain evidence="2">D49</strain>
    </source>
</reference>
<dbReference type="GO" id="GO:0009060">
    <property type="term" value="P:aerobic respiration"/>
    <property type="evidence" value="ECO:0007669"/>
    <property type="project" value="TreeGrafter"/>
</dbReference>
<protein>
    <submittedName>
        <fullName evidence="2">NADH dehydrogenase Fe-S protein subunit 7 ndufs7</fullName>
    </submittedName>
</protein>
<proteinExistence type="predicted"/>
<dbReference type="Gene3D" id="3.40.50.12280">
    <property type="match status" value="1"/>
</dbReference>
<reference evidence="2" key="1">
    <citation type="submission" date="2021-02" db="EMBL/GenBank/DDBJ databases">
        <authorList>
            <person name="Nieuwenhuis M."/>
            <person name="Van De Peppel L.J.J."/>
        </authorList>
    </citation>
    <scope>NUCLEOTIDE SEQUENCE</scope>
    <source>
        <strain evidence="2">D49</strain>
    </source>
</reference>
<dbReference type="GO" id="GO:0045271">
    <property type="term" value="C:respiratory chain complex I"/>
    <property type="evidence" value="ECO:0007669"/>
    <property type="project" value="TreeGrafter"/>
</dbReference>
<dbReference type="PANTHER" id="PTHR11995:SF14">
    <property type="entry name" value="NADH DEHYDROGENASE [UBIQUINONE] IRON-SULFUR PROTEIN 7, MITOCHONDRIAL"/>
    <property type="match status" value="1"/>
</dbReference>
<feature type="domain" description="NADH:ubiquinone oxidoreductase-like 20kDa subunit" evidence="1">
    <location>
        <begin position="124"/>
        <end position="181"/>
    </location>
</feature>
<dbReference type="Proteomes" id="UP000717328">
    <property type="component" value="Unassembled WGS sequence"/>
</dbReference>
<dbReference type="GO" id="GO:0008137">
    <property type="term" value="F:NADH dehydrogenase (ubiquinone) activity"/>
    <property type="evidence" value="ECO:0007669"/>
    <property type="project" value="TreeGrafter"/>
</dbReference>
<gene>
    <name evidence="2" type="primary">NDUFS7</name>
    <name evidence="2" type="ORF">H0H81_007746</name>
</gene>
<dbReference type="InterPro" id="IPR006137">
    <property type="entry name" value="NADH_UbQ_OxRdtase-like_20kDa"/>
</dbReference>
<comment type="caution">
    <text evidence="2">The sequence shown here is derived from an EMBL/GenBank/DDBJ whole genome shotgun (WGS) entry which is preliminary data.</text>
</comment>
<keyword evidence="3" id="KW-1185">Reference proteome</keyword>
<accession>A0A9P7FWF6</accession>